<evidence type="ECO:0000259" key="4">
    <source>
        <dbReference type="PROSITE" id="PS51118"/>
    </source>
</evidence>
<dbReference type="AlphaFoldDB" id="F4MLT1"/>
<evidence type="ECO:0000256" key="3">
    <source>
        <dbReference type="ARBA" id="ARBA00023163"/>
    </source>
</evidence>
<keyword evidence="1" id="KW-0805">Transcription regulation</keyword>
<keyword evidence="3" id="KW-0804">Transcription</keyword>
<proteinExistence type="predicted"/>
<reference evidence="5" key="2">
    <citation type="journal article" date="2012" name="Environ. Microbiol.">
        <title>Genomic content of uncultured Bacteroidetes from contrasting oceanic provinces in the North Atlantic Ocean.</title>
        <authorList>
            <person name="Gomez-Pereira P.R."/>
            <person name="Schuler M."/>
            <person name="Fuchs B.M."/>
            <person name="Bennke C."/>
            <person name="Teeling H."/>
            <person name="Waldmann J."/>
            <person name="Richter M."/>
            <person name="Barbe V."/>
            <person name="Bataille E."/>
            <person name="Glockner F.O."/>
            <person name="Amann R."/>
        </authorList>
    </citation>
    <scope>NUCLEOTIDE SEQUENCE</scope>
</reference>
<keyword evidence="2" id="KW-0238">DNA-binding</keyword>
<evidence type="ECO:0000313" key="5">
    <source>
        <dbReference type="EMBL" id="CBL87094.1"/>
    </source>
</evidence>
<dbReference type="InterPro" id="IPR036388">
    <property type="entry name" value="WH-like_DNA-bd_sf"/>
</dbReference>
<dbReference type="Gene3D" id="1.10.10.10">
    <property type="entry name" value="Winged helix-like DNA-binding domain superfamily/Winged helix DNA-binding domain"/>
    <property type="match status" value="1"/>
</dbReference>
<sequence>MSDCSCLILELFCVFKLIFIHLHSMKTKPTCAIAYSLDLLGDKWSLLILRDAILHKKTRFKQFRESKEKIATNILTNRLKFLVKEGFLELLDSEGTKKSKQYLATKRGLLTFPVIIELYLFSIHSIDESELNESQINIKAGITSDRIFFEKTKLEEYLEFLEELKSTVILKK</sequence>
<accession>F4MLT1</accession>
<dbReference type="InterPro" id="IPR002577">
    <property type="entry name" value="HTH_HxlR"/>
</dbReference>
<organism evidence="5">
    <name type="scientific">uncultured Flavobacteriia bacterium</name>
    <dbReference type="NCBI Taxonomy" id="212695"/>
    <lineage>
        <taxon>Bacteria</taxon>
        <taxon>Pseudomonadati</taxon>
        <taxon>Bacteroidota</taxon>
        <taxon>Flavobacteriia</taxon>
        <taxon>environmental samples</taxon>
    </lineage>
</organism>
<protein>
    <recommendedName>
        <fullName evidence="4">HTH hxlR-type domain-containing protein</fullName>
    </recommendedName>
</protein>
<dbReference type="InterPro" id="IPR036390">
    <property type="entry name" value="WH_DNA-bd_sf"/>
</dbReference>
<reference evidence="5" key="1">
    <citation type="submission" date="2010-05" db="EMBL/GenBank/DDBJ databases">
        <authorList>
            <person name="Genoscope - CEA"/>
        </authorList>
    </citation>
    <scope>NUCLEOTIDE SEQUENCE</scope>
</reference>
<evidence type="ECO:0000256" key="1">
    <source>
        <dbReference type="ARBA" id="ARBA00023015"/>
    </source>
</evidence>
<evidence type="ECO:0000256" key="2">
    <source>
        <dbReference type="ARBA" id="ARBA00023125"/>
    </source>
</evidence>
<dbReference type="SUPFAM" id="SSF46785">
    <property type="entry name" value="Winged helix' DNA-binding domain"/>
    <property type="match status" value="1"/>
</dbReference>
<dbReference type="Pfam" id="PF01638">
    <property type="entry name" value="HxlR"/>
    <property type="match status" value="1"/>
</dbReference>
<dbReference type="GO" id="GO:0003677">
    <property type="term" value="F:DNA binding"/>
    <property type="evidence" value="ECO:0007669"/>
    <property type="project" value="UniProtKB-KW"/>
</dbReference>
<gene>
    <name evidence="5" type="ORF">S3_805_0029</name>
</gene>
<dbReference type="PANTHER" id="PTHR33204">
    <property type="entry name" value="TRANSCRIPTIONAL REGULATOR, MARR FAMILY"/>
    <property type="match status" value="1"/>
</dbReference>
<dbReference type="EMBL" id="FQ032807">
    <property type="protein sequence ID" value="CBL87094.1"/>
    <property type="molecule type" value="Genomic_DNA"/>
</dbReference>
<dbReference type="PROSITE" id="PS51118">
    <property type="entry name" value="HTH_HXLR"/>
    <property type="match status" value="1"/>
</dbReference>
<feature type="domain" description="HTH hxlR-type" evidence="4">
    <location>
        <begin position="31"/>
        <end position="130"/>
    </location>
</feature>
<name>F4MLT1_9BACT</name>
<dbReference type="PANTHER" id="PTHR33204:SF18">
    <property type="entry name" value="TRANSCRIPTIONAL REGULATORY PROTEIN"/>
    <property type="match status" value="1"/>
</dbReference>